<feature type="domain" description="Reverse transcriptase" evidence="1">
    <location>
        <begin position="128"/>
        <end position="255"/>
    </location>
</feature>
<comment type="caution">
    <text evidence="2">The sequence shown here is derived from an EMBL/GenBank/DDBJ whole genome shotgun (WGS) entry which is preliminary data.</text>
</comment>
<dbReference type="Pfam" id="PF00078">
    <property type="entry name" value="RVT_1"/>
    <property type="match status" value="1"/>
</dbReference>
<evidence type="ECO:0000313" key="2">
    <source>
        <dbReference type="EMBL" id="KAL0439336.1"/>
    </source>
</evidence>
<protein>
    <submittedName>
        <fullName evidence="2">Mitochondrial protein</fullName>
    </submittedName>
</protein>
<dbReference type="PANTHER" id="PTHR46890">
    <property type="entry name" value="NON-LTR RETROLELEMENT REVERSE TRANSCRIPTASE-LIKE PROTEIN-RELATED"/>
    <property type="match status" value="1"/>
</dbReference>
<accession>A0AAW2WEY3</accession>
<evidence type="ECO:0000259" key="1">
    <source>
        <dbReference type="Pfam" id="PF00078"/>
    </source>
</evidence>
<dbReference type="EMBL" id="JACGWN010000008">
    <property type="protein sequence ID" value="KAL0439336.1"/>
    <property type="molecule type" value="Genomic_DNA"/>
</dbReference>
<dbReference type="SUPFAM" id="SSF56672">
    <property type="entry name" value="DNA/RNA polymerases"/>
    <property type="match status" value="1"/>
</dbReference>
<reference evidence="2" key="1">
    <citation type="submission" date="2020-06" db="EMBL/GenBank/DDBJ databases">
        <authorList>
            <person name="Li T."/>
            <person name="Hu X."/>
            <person name="Zhang T."/>
            <person name="Song X."/>
            <person name="Zhang H."/>
            <person name="Dai N."/>
            <person name="Sheng W."/>
            <person name="Hou X."/>
            <person name="Wei L."/>
        </authorList>
    </citation>
    <scope>NUCLEOTIDE SEQUENCE</scope>
    <source>
        <strain evidence="2">KEN1</strain>
        <tissue evidence="2">Leaf</tissue>
    </source>
</reference>
<gene>
    <name evidence="2" type="ORF">Slati_2416600</name>
</gene>
<dbReference type="InterPro" id="IPR052343">
    <property type="entry name" value="Retrotransposon-Effector_Assoc"/>
</dbReference>
<proteinExistence type="predicted"/>
<organism evidence="2">
    <name type="scientific">Sesamum latifolium</name>
    <dbReference type="NCBI Taxonomy" id="2727402"/>
    <lineage>
        <taxon>Eukaryota</taxon>
        <taxon>Viridiplantae</taxon>
        <taxon>Streptophyta</taxon>
        <taxon>Embryophyta</taxon>
        <taxon>Tracheophyta</taxon>
        <taxon>Spermatophyta</taxon>
        <taxon>Magnoliopsida</taxon>
        <taxon>eudicotyledons</taxon>
        <taxon>Gunneridae</taxon>
        <taxon>Pentapetalae</taxon>
        <taxon>asterids</taxon>
        <taxon>lamiids</taxon>
        <taxon>Lamiales</taxon>
        <taxon>Pedaliaceae</taxon>
        <taxon>Sesamum</taxon>
    </lineage>
</organism>
<dbReference type="PANTHER" id="PTHR46890:SF48">
    <property type="entry name" value="RNA-DIRECTED DNA POLYMERASE"/>
    <property type="match status" value="1"/>
</dbReference>
<dbReference type="InterPro" id="IPR043502">
    <property type="entry name" value="DNA/RNA_pol_sf"/>
</dbReference>
<dbReference type="CDD" id="cd01650">
    <property type="entry name" value="RT_nLTR_like"/>
    <property type="match status" value="1"/>
</dbReference>
<dbReference type="InterPro" id="IPR000477">
    <property type="entry name" value="RT_dom"/>
</dbReference>
<sequence length="499" mass="56571">MAPFKSPRPDGMPPIFYHRFWHIVQFDVVNCVLDILNDCHLLPPLNNTHIVLIPKCRNPESLPQFSPISLCNVVYEIASKTIANRLKPFLEQVISPTQSAFVPGRLITDNVLIAYELNHHLNTKAWGKTVTPQRGLRQGDPLSPYLFLLCTEAFCSLLQEAENEVHLRGVAVCRRGLRISHLLFADDTLICCQATESEASSIQHVLDVYGKASDQEVNLHKSTVVFSKNVSKEARDSLANKLSIRWEDRHDKYLGLPAVVGKEILIKAVVQAIPAYAMGCFRLPVTLVNDIQHMISDFWWHNRGSRKIHWVAWHKLCKRKEEGGMGFRDLKAFNGAMLAKQIWRLFTKPDSLLSQFLKGRYCPDTSVMNARLGSNPSFTWRSILSAMNIVKSGFRWRVGLGAGIHVWSDPWFPRPHTFRPLTPRNTLDADVTVQTLIDPITKDWDTGAISVVFGPIDRDLILAMPLSNLGCDDLPVWHFSKDGRFSVKSAYYVARNLEK</sequence>
<dbReference type="AlphaFoldDB" id="A0AAW2WEY3"/>
<reference evidence="2" key="2">
    <citation type="journal article" date="2024" name="Plant">
        <title>Genomic evolution and insights into agronomic trait innovations of Sesamum species.</title>
        <authorList>
            <person name="Miao H."/>
            <person name="Wang L."/>
            <person name="Qu L."/>
            <person name="Liu H."/>
            <person name="Sun Y."/>
            <person name="Le M."/>
            <person name="Wang Q."/>
            <person name="Wei S."/>
            <person name="Zheng Y."/>
            <person name="Lin W."/>
            <person name="Duan Y."/>
            <person name="Cao H."/>
            <person name="Xiong S."/>
            <person name="Wang X."/>
            <person name="Wei L."/>
            <person name="Li C."/>
            <person name="Ma Q."/>
            <person name="Ju M."/>
            <person name="Zhao R."/>
            <person name="Li G."/>
            <person name="Mu C."/>
            <person name="Tian Q."/>
            <person name="Mei H."/>
            <person name="Zhang T."/>
            <person name="Gao T."/>
            <person name="Zhang H."/>
        </authorList>
    </citation>
    <scope>NUCLEOTIDE SEQUENCE</scope>
    <source>
        <strain evidence="2">KEN1</strain>
    </source>
</reference>
<name>A0AAW2WEY3_9LAMI</name>